<evidence type="ECO:0000313" key="2">
    <source>
        <dbReference type="Proteomes" id="UP000054166"/>
    </source>
</evidence>
<accession>A0A0C3AFL6</accession>
<gene>
    <name evidence="1" type="ORF">PILCRDRAFT_739740</name>
</gene>
<dbReference type="AlphaFoldDB" id="A0A0C3AFL6"/>
<protein>
    <submittedName>
        <fullName evidence="1">Uncharacterized protein</fullName>
    </submittedName>
</protein>
<reference evidence="2" key="2">
    <citation type="submission" date="2015-01" db="EMBL/GenBank/DDBJ databases">
        <title>Evolutionary Origins and Diversification of the Mycorrhizal Mutualists.</title>
        <authorList>
            <consortium name="DOE Joint Genome Institute"/>
            <consortium name="Mycorrhizal Genomics Consortium"/>
            <person name="Kohler A."/>
            <person name="Kuo A."/>
            <person name="Nagy L.G."/>
            <person name="Floudas D."/>
            <person name="Copeland A."/>
            <person name="Barry K.W."/>
            <person name="Cichocki N."/>
            <person name="Veneault-Fourrey C."/>
            <person name="LaButti K."/>
            <person name="Lindquist E.A."/>
            <person name="Lipzen A."/>
            <person name="Lundell T."/>
            <person name="Morin E."/>
            <person name="Murat C."/>
            <person name="Riley R."/>
            <person name="Ohm R."/>
            <person name="Sun H."/>
            <person name="Tunlid A."/>
            <person name="Henrissat B."/>
            <person name="Grigoriev I.V."/>
            <person name="Hibbett D.S."/>
            <person name="Martin F."/>
        </authorList>
    </citation>
    <scope>NUCLEOTIDE SEQUENCE [LARGE SCALE GENOMIC DNA]</scope>
    <source>
        <strain evidence="2">F 1598</strain>
    </source>
</reference>
<organism evidence="1 2">
    <name type="scientific">Piloderma croceum (strain F 1598)</name>
    <dbReference type="NCBI Taxonomy" id="765440"/>
    <lineage>
        <taxon>Eukaryota</taxon>
        <taxon>Fungi</taxon>
        <taxon>Dikarya</taxon>
        <taxon>Basidiomycota</taxon>
        <taxon>Agaricomycotina</taxon>
        <taxon>Agaricomycetes</taxon>
        <taxon>Agaricomycetidae</taxon>
        <taxon>Atheliales</taxon>
        <taxon>Atheliaceae</taxon>
        <taxon>Piloderma</taxon>
    </lineage>
</organism>
<dbReference type="OrthoDB" id="2786194at2759"/>
<proteinExistence type="predicted"/>
<name>A0A0C3AFL6_PILCF</name>
<dbReference type="InParanoid" id="A0A0C3AFL6"/>
<dbReference type="Proteomes" id="UP000054166">
    <property type="component" value="Unassembled WGS sequence"/>
</dbReference>
<sequence length="452" mass="50811">MTIWGEYIVVVRPYDVQLFSRPSSSPPRLLRAFEFSRFAWEAVIVDSSALKKSMEGVFPRNFSENTDSVISFILTHQHDAFLYVIETDVSLNGKSPHDNLSMRLAKTYGLTHGWMNPAWHLCAGITGKRITWISGGIQLNVDPPILCSSVLNLEEPGICFDDSGSLFEAEIEISDTEKFPALWAFPQFDFDEALGLLVVGNVFGELAVCDYVGRWSNDLLLLAEDISAADAPSFLRLPDTPVPMDISTIVHESPDDDFPDPATLGNVYASWNTVAETGARIPPTWSNDWSNLGPRHMLRWQGTPGDRAWFLEHAFHFLGRPEPILYRDPERGDLVLFQAGGLHFILGDDGEEDIHVYSDGLTLPDILGHESMMWPNTVKDVNWTADRERGQFELLLRGEARTKGRNRWIEQKERGGSPPVSYLTVPQIKTSSFELRPLTPDSDIEDVPVKYC</sequence>
<evidence type="ECO:0000313" key="1">
    <source>
        <dbReference type="EMBL" id="KIM72583.1"/>
    </source>
</evidence>
<dbReference type="HOGENOM" id="CLU_605675_0_0_1"/>
<dbReference type="EMBL" id="KN833120">
    <property type="protein sequence ID" value="KIM72583.1"/>
    <property type="molecule type" value="Genomic_DNA"/>
</dbReference>
<reference evidence="1 2" key="1">
    <citation type="submission" date="2014-04" db="EMBL/GenBank/DDBJ databases">
        <authorList>
            <consortium name="DOE Joint Genome Institute"/>
            <person name="Kuo A."/>
            <person name="Tarkka M."/>
            <person name="Buscot F."/>
            <person name="Kohler A."/>
            <person name="Nagy L.G."/>
            <person name="Floudas D."/>
            <person name="Copeland A."/>
            <person name="Barry K.W."/>
            <person name="Cichocki N."/>
            <person name="Veneault-Fourrey C."/>
            <person name="LaButti K."/>
            <person name="Lindquist E.A."/>
            <person name="Lipzen A."/>
            <person name="Lundell T."/>
            <person name="Morin E."/>
            <person name="Murat C."/>
            <person name="Sun H."/>
            <person name="Tunlid A."/>
            <person name="Henrissat B."/>
            <person name="Grigoriev I.V."/>
            <person name="Hibbett D.S."/>
            <person name="Martin F."/>
            <person name="Nordberg H.P."/>
            <person name="Cantor M.N."/>
            <person name="Hua S.X."/>
        </authorList>
    </citation>
    <scope>NUCLEOTIDE SEQUENCE [LARGE SCALE GENOMIC DNA]</scope>
    <source>
        <strain evidence="1 2">F 1598</strain>
    </source>
</reference>
<keyword evidence="2" id="KW-1185">Reference proteome</keyword>